<name>W6MA63_9GAMM</name>
<evidence type="ECO:0000313" key="1">
    <source>
        <dbReference type="EMBL" id="CDI04592.1"/>
    </source>
</evidence>
<dbReference type="Proteomes" id="UP000035760">
    <property type="component" value="Unassembled WGS sequence"/>
</dbReference>
<reference evidence="1" key="1">
    <citation type="submission" date="2013-07" db="EMBL/GenBank/DDBJ databases">
        <authorList>
            <person name="McIlroy S."/>
        </authorList>
    </citation>
    <scope>NUCLEOTIDE SEQUENCE [LARGE SCALE GENOMIC DNA]</scope>
    <source>
        <strain evidence="1">Run_A_D11</strain>
    </source>
</reference>
<gene>
    <name evidence="1" type="ORF">BN873_p10036</name>
</gene>
<proteinExistence type="predicted"/>
<accession>W6MA63</accession>
<evidence type="ECO:0000313" key="2">
    <source>
        <dbReference type="Proteomes" id="UP000035760"/>
    </source>
</evidence>
<comment type="caution">
    <text evidence="1">The sequence shown here is derived from an EMBL/GenBank/DDBJ whole genome shotgun (WGS) entry which is preliminary data.</text>
</comment>
<organism evidence="1 2">
    <name type="scientific">Candidatus Competibacter denitrificans Run_A_D11</name>
    <dbReference type="NCBI Taxonomy" id="1400863"/>
    <lineage>
        <taxon>Bacteria</taxon>
        <taxon>Pseudomonadati</taxon>
        <taxon>Pseudomonadota</taxon>
        <taxon>Gammaproteobacteria</taxon>
        <taxon>Candidatus Competibacteraceae</taxon>
        <taxon>Candidatus Competibacter</taxon>
    </lineage>
</organism>
<keyword evidence="2" id="KW-1185">Reference proteome</keyword>
<dbReference type="EMBL" id="CBTJ020000113">
    <property type="protein sequence ID" value="CDI04592.1"/>
    <property type="molecule type" value="Genomic_DNA"/>
</dbReference>
<reference evidence="1" key="2">
    <citation type="submission" date="2014-03" db="EMBL/GenBank/DDBJ databases">
        <title>Candidatus Competibacter-lineage genomes retrieved from metagenomes reveal functional metabolic diversity.</title>
        <authorList>
            <person name="McIlroy S.J."/>
            <person name="Albertsen M."/>
            <person name="Andresen E.K."/>
            <person name="Saunders A.M."/>
            <person name="Kristiansen R."/>
            <person name="Stokholm-Bjerregaard M."/>
            <person name="Nielsen K.L."/>
            <person name="Nielsen P.H."/>
        </authorList>
    </citation>
    <scope>NUCLEOTIDE SEQUENCE</scope>
    <source>
        <strain evidence="1">Run_A_D11</strain>
    </source>
</reference>
<dbReference type="RefSeq" id="WP_171820520.1">
    <property type="nucleotide sequence ID" value="NZ_CBTJ020000113.1"/>
</dbReference>
<dbReference type="AlphaFoldDB" id="W6MA63"/>
<protein>
    <submittedName>
        <fullName evidence="1">Uncharacterized protein</fullName>
    </submittedName>
</protein>
<sequence length="51" mass="5382">MNKGKVPWLKAAQGACEHGGRHFTDLDETGLAALLQAAPSFTVRETGITAD</sequence>